<dbReference type="EMBL" id="JAEHFJ010000003">
    <property type="protein sequence ID" value="MBJ2173785.1"/>
    <property type="molecule type" value="Genomic_DNA"/>
</dbReference>
<dbReference type="Proteomes" id="UP000623301">
    <property type="component" value="Unassembled WGS sequence"/>
</dbReference>
<keyword evidence="5 9" id="KW-0812">Transmembrane</keyword>
<organism evidence="10 11">
    <name type="scientific">Aureibaculum flavum</name>
    <dbReference type="NCBI Taxonomy" id="2795986"/>
    <lineage>
        <taxon>Bacteria</taxon>
        <taxon>Pseudomonadati</taxon>
        <taxon>Bacteroidota</taxon>
        <taxon>Flavobacteriia</taxon>
        <taxon>Flavobacteriales</taxon>
        <taxon>Flavobacteriaceae</taxon>
        <taxon>Aureibaculum</taxon>
    </lineage>
</organism>
<feature type="transmembrane region" description="Helical" evidence="9">
    <location>
        <begin position="217"/>
        <end position="243"/>
    </location>
</feature>
<evidence type="ECO:0000256" key="6">
    <source>
        <dbReference type="ARBA" id="ARBA00022970"/>
    </source>
</evidence>
<comment type="similarity">
    <text evidence="2">Belongs to the branched chain amino acid transporter family.</text>
</comment>
<keyword evidence="4" id="KW-1003">Cell membrane</keyword>
<dbReference type="NCBIfam" id="TIGR00796">
    <property type="entry name" value="livcs"/>
    <property type="match status" value="1"/>
</dbReference>
<dbReference type="PANTHER" id="PTHR30588">
    <property type="entry name" value="BRANCHED-CHAIN AMINO ACID TRANSPORT SYSTEM 2 CARRIER PROTEIN"/>
    <property type="match status" value="1"/>
</dbReference>
<sequence>MNKTKEILITGFALFSLFFGAGNLLLPPLLGYNAGSDWFLVTLGFMITAVVIPILGILAHAKLQGTMYDFGKKVSPIFSVIYCIIVYLIAIAIPSPRTAAATHEIAIYPLFNTSPLLTSSVYFGLVLLFVLNRSKILSFIGKFLTPLIVVMLFLVIGIGLFSSDMLMNPSNFKAPIVDGILEGYQTFDAIGAVVVGAVIIVSLNLKSNASFEAKKELIIKSGFIAGSGLFIIYAGLIALGSFYGAEIFIDDALSSDMQRANLLMGISLRTLGPIGNLFLSVLIALACFTTAVGIVTGTADYFKGLFKNSQKAYVITAILGCALGILVGQLNFYSIIMIALPVLMFIYPITIILILLNVVPDKFASKAVFRMVVLITFLFSIPDFLKFIVPEESLSGLQGIIPLAKYSLGWVMPAFIMFILVNIVDLYKARKNYSPAR</sequence>
<keyword evidence="7 9" id="KW-1133">Transmembrane helix</keyword>
<evidence type="ECO:0000313" key="10">
    <source>
        <dbReference type="EMBL" id="MBJ2173785.1"/>
    </source>
</evidence>
<evidence type="ECO:0000256" key="4">
    <source>
        <dbReference type="ARBA" id="ARBA00022475"/>
    </source>
</evidence>
<evidence type="ECO:0000256" key="1">
    <source>
        <dbReference type="ARBA" id="ARBA00004651"/>
    </source>
</evidence>
<reference evidence="10 11" key="1">
    <citation type="submission" date="2020-12" db="EMBL/GenBank/DDBJ databases">
        <title>Aureibaculum luteum sp. nov. and Aureibaculum flavum sp. nov., novel members of the family Flavobacteriaceae isolated from Antarctic intertidal sediments.</title>
        <authorList>
            <person name="He X."/>
            <person name="Zhang X."/>
        </authorList>
    </citation>
    <scope>NUCLEOTIDE SEQUENCE [LARGE SCALE GENOMIC DNA]</scope>
    <source>
        <strain evidence="10 11">A20</strain>
    </source>
</reference>
<evidence type="ECO:0000256" key="5">
    <source>
        <dbReference type="ARBA" id="ARBA00022692"/>
    </source>
</evidence>
<proteinExistence type="inferred from homology"/>
<feature type="transmembrane region" description="Helical" evidence="9">
    <location>
        <begin position="368"/>
        <end position="388"/>
    </location>
</feature>
<feature type="transmembrane region" description="Helical" evidence="9">
    <location>
        <begin position="143"/>
        <end position="163"/>
    </location>
</feature>
<keyword evidence="3" id="KW-0813">Transport</keyword>
<gene>
    <name evidence="10" type="primary">brnQ</name>
    <name evidence="10" type="ORF">JBL43_06015</name>
</gene>
<feature type="transmembrane region" description="Helical" evidence="9">
    <location>
        <begin position="73"/>
        <end position="93"/>
    </location>
</feature>
<feature type="transmembrane region" description="Helical" evidence="9">
    <location>
        <begin position="408"/>
        <end position="427"/>
    </location>
</feature>
<evidence type="ECO:0000256" key="8">
    <source>
        <dbReference type="ARBA" id="ARBA00023136"/>
    </source>
</evidence>
<dbReference type="InterPro" id="IPR004685">
    <property type="entry name" value="Brnchd-chn_aa_trnsp_Livcs"/>
</dbReference>
<evidence type="ECO:0000313" key="11">
    <source>
        <dbReference type="Proteomes" id="UP000623301"/>
    </source>
</evidence>
<dbReference type="Pfam" id="PF05525">
    <property type="entry name" value="Branch_AA_trans"/>
    <property type="match status" value="1"/>
</dbReference>
<feature type="transmembrane region" description="Helical" evidence="9">
    <location>
        <begin position="105"/>
        <end position="131"/>
    </location>
</feature>
<protein>
    <submittedName>
        <fullName evidence="10">Branched-chain amino acid transport system II carrier protein</fullName>
    </submittedName>
</protein>
<feature type="transmembrane region" description="Helical" evidence="9">
    <location>
        <begin position="311"/>
        <end position="329"/>
    </location>
</feature>
<evidence type="ECO:0000256" key="7">
    <source>
        <dbReference type="ARBA" id="ARBA00022989"/>
    </source>
</evidence>
<feature type="transmembrane region" description="Helical" evidence="9">
    <location>
        <begin position="38"/>
        <end position="61"/>
    </location>
</feature>
<dbReference type="RefSeq" id="WP_198840568.1">
    <property type="nucleotide sequence ID" value="NZ_JAEHFJ010000003.1"/>
</dbReference>
<comment type="subcellular location">
    <subcellularLocation>
        <location evidence="1">Cell membrane</location>
        <topology evidence="1">Multi-pass membrane protein</topology>
    </subcellularLocation>
</comment>
<feature type="transmembrane region" description="Helical" evidence="9">
    <location>
        <begin position="183"/>
        <end position="205"/>
    </location>
</feature>
<dbReference type="PANTHER" id="PTHR30588:SF0">
    <property type="entry name" value="BRANCHED-CHAIN AMINO ACID PERMEASE BRNQ"/>
    <property type="match status" value="1"/>
</dbReference>
<keyword evidence="6" id="KW-0029">Amino-acid transport</keyword>
<evidence type="ECO:0000256" key="3">
    <source>
        <dbReference type="ARBA" id="ARBA00022448"/>
    </source>
</evidence>
<feature type="transmembrane region" description="Helical" evidence="9">
    <location>
        <begin position="277"/>
        <end position="299"/>
    </location>
</feature>
<evidence type="ECO:0000256" key="9">
    <source>
        <dbReference type="SAM" id="Phobius"/>
    </source>
</evidence>
<keyword evidence="11" id="KW-1185">Reference proteome</keyword>
<evidence type="ECO:0000256" key="2">
    <source>
        <dbReference type="ARBA" id="ARBA00008540"/>
    </source>
</evidence>
<name>A0ABS0WP86_9FLAO</name>
<keyword evidence="8 9" id="KW-0472">Membrane</keyword>
<comment type="caution">
    <text evidence="10">The sequence shown here is derived from an EMBL/GenBank/DDBJ whole genome shotgun (WGS) entry which is preliminary data.</text>
</comment>
<accession>A0ABS0WP86</accession>
<feature type="transmembrane region" description="Helical" evidence="9">
    <location>
        <begin position="335"/>
        <end position="356"/>
    </location>
</feature>
<feature type="transmembrane region" description="Helical" evidence="9">
    <location>
        <begin position="7"/>
        <end position="26"/>
    </location>
</feature>